<keyword evidence="5" id="KW-1185">Reference proteome</keyword>
<dbReference type="RefSeq" id="WP_008059194.1">
    <property type="nucleotide sequence ID" value="NZ_AFHG01000030.1"/>
</dbReference>
<reference evidence="4 5" key="1">
    <citation type="journal article" date="2011" name="J. Bacteriol.">
        <title>Genome sequence of Methyloversatilis universalis FAM5T, a methylotrophic representative of the order Rhodocyclales.</title>
        <authorList>
            <person name="Kittichotirat W."/>
            <person name="Good N.M."/>
            <person name="Hall R."/>
            <person name="Bringel F."/>
            <person name="Lajus A."/>
            <person name="Medigue C."/>
            <person name="Smalley N.E."/>
            <person name="Beck D."/>
            <person name="Bumgarner R."/>
            <person name="Vuilleumier S."/>
            <person name="Kalyuzhnaya M.G."/>
        </authorList>
    </citation>
    <scope>NUCLEOTIDE SEQUENCE [LARGE SCALE GENOMIC DNA]</scope>
    <source>
        <strain evidence="5">ATCC BAA-1314 / JCM 13912 / FAM5</strain>
    </source>
</reference>
<evidence type="ECO:0000313" key="4">
    <source>
        <dbReference type="EMBL" id="EGK73036.1"/>
    </source>
</evidence>
<dbReference type="Pfam" id="PF02885">
    <property type="entry name" value="Glycos_trans_3N"/>
    <property type="match status" value="1"/>
</dbReference>
<dbReference type="Proteomes" id="UP000005019">
    <property type="component" value="Unassembled WGS sequence"/>
</dbReference>
<dbReference type="GO" id="GO:0000162">
    <property type="term" value="P:L-tryptophan biosynthetic process"/>
    <property type="evidence" value="ECO:0007669"/>
    <property type="project" value="InterPro"/>
</dbReference>
<evidence type="ECO:0000256" key="1">
    <source>
        <dbReference type="ARBA" id="ARBA00022676"/>
    </source>
</evidence>
<keyword evidence="2 4" id="KW-0808">Transferase</keyword>
<gene>
    <name evidence="4" type="ORF">METUNv1_00874</name>
</gene>
<dbReference type="InterPro" id="IPR036320">
    <property type="entry name" value="Glycosyl_Trfase_fam3_N_dom_sf"/>
</dbReference>
<dbReference type="AlphaFoldDB" id="F5R9G6"/>
<dbReference type="PANTHER" id="PTHR43285:SF4">
    <property type="entry name" value="TRANSFERASE"/>
    <property type="match status" value="1"/>
</dbReference>
<dbReference type="EMBL" id="AFHG01000030">
    <property type="protein sequence ID" value="EGK73036.1"/>
    <property type="molecule type" value="Genomic_DNA"/>
</dbReference>
<dbReference type="STRING" id="1000565.METUNv1_00874"/>
<dbReference type="eggNOG" id="COG0547">
    <property type="taxonomic scope" value="Bacteria"/>
</dbReference>
<sequence>MDYTKQIKEIGRGAKGSRSLSREDAQALFGDMLDGKVPPLQLGAIVLAMRIKSESLDELLGFKAALDARLARIDAPAGARTVVLPTYNGARRRPNLMPLLAMMLARDGVPVLIHGRFDFDTRADPFALLRALDLPEAQTAAEAATLLARHRIAFIGVDRLLPGLDALLSLRPQLGLRNSGHSMTKMIDPMPGRSVRVVPVTHPEYMEKMTQFLRLDGGRSMLMRGTEGEAYANPARRPLITGFIDGQDQVLCEAEEGSALTQPEDGIEASVNARLIQDMFAGRLTVPQPLLDHAAACRRLAVG</sequence>
<comment type="caution">
    <text evidence="4">The sequence shown here is derived from an EMBL/GenBank/DDBJ whole genome shotgun (WGS) entry which is preliminary data.</text>
</comment>
<dbReference type="InterPro" id="IPR017459">
    <property type="entry name" value="Glycosyl_Trfase_fam3_N_dom"/>
</dbReference>
<dbReference type="GO" id="GO:0004048">
    <property type="term" value="F:anthranilate phosphoribosyltransferase activity"/>
    <property type="evidence" value="ECO:0007669"/>
    <property type="project" value="InterPro"/>
</dbReference>
<evidence type="ECO:0000259" key="3">
    <source>
        <dbReference type="Pfam" id="PF02885"/>
    </source>
</evidence>
<dbReference type="GO" id="GO:0005829">
    <property type="term" value="C:cytosol"/>
    <property type="evidence" value="ECO:0007669"/>
    <property type="project" value="TreeGrafter"/>
</dbReference>
<dbReference type="SUPFAM" id="SSF47648">
    <property type="entry name" value="Nucleoside phosphorylase/phosphoribosyltransferase N-terminal domain"/>
    <property type="match status" value="1"/>
</dbReference>
<dbReference type="NCBIfam" id="NF006005">
    <property type="entry name" value="PRK08136.1"/>
    <property type="match status" value="1"/>
</dbReference>
<accession>F5R9G6</accession>
<evidence type="ECO:0000256" key="2">
    <source>
        <dbReference type="ARBA" id="ARBA00022679"/>
    </source>
</evidence>
<dbReference type="InterPro" id="IPR035902">
    <property type="entry name" value="Nuc_phospho_transferase"/>
</dbReference>
<dbReference type="OrthoDB" id="9768896at2"/>
<protein>
    <submittedName>
        <fullName evidence="4">Anthranilate phosphoribosyltransferase</fullName>
    </submittedName>
</protein>
<dbReference type="InterPro" id="IPR005940">
    <property type="entry name" value="Anthranilate_Pribosyl_Tfrase"/>
</dbReference>
<evidence type="ECO:0000313" key="5">
    <source>
        <dbReference type="Proteomes" id="UP000005019"/>
    </source>
</evidence>
<name>F5R9G6_METUF</name>
<dbReference type="PANTHER" id="PTHR43285">
    <property type="entry name" value="ANTHRANILATE PHOSPHORIBOSYLTRANSFERASE"/>
    <property type="match status" value="1"/>
</dbReference>
<dbReference type="Gene3D" id="3.40.1030.10">
    <property type="entry name" value="Nucleoside phosphorylase/phosphoribosyltransferase catalytic domain"/>
    <property type="match status" value="1"/>
</dbReference>
<keyword evidence="1 4" id="KW-0328">Glycosyltransferase</keyword>
<dbReference type="Gene3D" id="1.20.970.10">
    <property type="entry name" value="Transferase, Pyrimidine Nucleoside Phosphorylase, Chain C"/>
    <property type="match status" value="1"/>
</dbReference>
<feature type="domain" description="Glycosyl transferase family 3 N-terminal" evidence="3">
    <location>
        <begin position="9"/>
        <end position="66"/>
    </location>
</feature>
<proteinExistence type="predicted"/>
<organism evidence="4 5">
    <name type="scientific">Methyloversatilis universalis (strain ATCC BAA-1314 / DSM 25237 / JCM 13912 / CCUG 52030 / FAM5)</name>
    <dbReference type="NCBI Taxonomy" id="1000565"/>
    <lineage>
        <taxon>Bacteria</taxon>
        <taxon>Pseudomonadati</taxon>
        <taxon>Pseudomonadota</taxon>
        <taxon>Betaproteobacteria</taxon>
        <taxon>Nitrosomonadales</taxon>
        <taxon>Sterolibacteriaceae</taxon>
        <taxon>Methyloversatilis</taxon>
    </lineage>
</organism>
<dbReference type="SUPFAM" id="SSF52418">
    <property type="entry name" value="Nucleoside phosphorylase/phosphoribosyltransferase catalytic domain"/>
    <property type="match status" value="1"/>
</dbReference>